<dbReference type="Proteomes" id="UP001374584">
    <property type="component" value="Unassembled WGS sequence"/>
</dbReference>
<evidence type="ECO:0000313" key="2">
    <source>
        <dbReference type="EMBL" id="KAK7371784.1"/>
    </source>
</evidence>
<feature type="compositionally biased region" description="Basic and acidic residues" evidence="1">
    <location>
        <begin position="65"/>
        <end position="78"/>
    </location>
</feature>
<accession>A0AAN9NJK9</accession>
<evidence type="ECO:0000313" key="3">
    <source>
        <dbReference type="Proteomes" id="UP001374584"/>
    </source>
</evidence>
<protein>
    <submittedName>
        <fullName evidence="2">Uncharacterized protein</fullName>
    </submittedName>
</protein>
<gene>
    <name evidence="2" type="ORF">VNO80_05149</name>
</gene>
<evidence type="ECO:0000256" key="1">
    <source>
        <dbReference type="SAM" id="MobiDB-lite"/>
    </source>
</evidence>
<feature type="region of interest" description="Disordered" evidence="1">
    <location>
        <begin position="59"/>
        <end position="78"/>
    </location>
</feature>
<proteinExistence type="predicted"/>
<reference evidence="2 3" key="1">
    <citation type="submission" date="2024-01" db="EMBL/GenBank/DDBJ databases">
        <title>The genomes of 5 underutilized Papilionoideae crops provide insights into root nodulation and disease resistanc.</title>
        <authorList>
            <person name="Jiang F."/>
        </authorList>
    </citation>
    <scope>NUCLEOTIDE SEQUENCE [LARGE SCALE GENOMIC DNA]</scope>
    <source>
        <strain evidence="2">JINMINGXINNONG_FW02</strain>
        <tissue evidence="2">Leaves</tissue>
    </source>
</reference>
<keyword evidence="3" id="KW-1185">Reference proteome</keyword>
<sequence>MSRKGNILVLQWDPGGAGLTSNVPHVAATTVALHGGASLATTIPTEHGYLTSMTLAESRSNDVGVSKEKGKIENENGS</sequence>
<dbReference type="EMBL" id="JAYMYR010000003">
    <property type="protein sequence ID" value="KAK7371784.1"/>
    <property type="molecule type" value="Genomic_DNA"/>
</dbReference>
<dbReference type="AlphaFoldDB" id="A0AAN9NJK9"/>
<organism evidence="2 3">
    <name type="scientific">Phaseolus coccineus</name>
    <name type="common">Scarlet runner bean</name>
    <name type="synonym">Phaseolus multiflorus</name>
    <dbReference type="NCBI Taxonomy" id="3886"/>
    <lineage>
        <taxon>Eukaryota</taxon>
        <taxon>Viridiplantae</taxon>
        <taxon>Streptophyta</taxon>
        <taxon>Embryophyta</taxon>
        <taxon>Tracheophyta</taxon>
        <taxon>Spermatophyta</taxon>
        <taxon>Magnoliopsida</taxon>
        <taxon>eudicotyledons</taxon>
        <taxon>Gunneridae</taxon>
        <taxon>Pentapetalae</taxon>
        <taxon>rosids</taxon>
        <taxon>fabids</taxon>
        <taxon>Fabales</taxon>
        <taxon>Fabaceae</taxon>
        <taxon>Papilionoideae</taxon>
        <taxon>50 kb inversion clade</taxon>
        <taxon>NPAAA clade</taxon>
        <taxon>indigoferoid/millettioid clade</taxon>
        <taxon>Phaseoleae</taxon>
        <taxon>Phaseolus</taxon>
    </lineage>
</organism>
<comment type="caution">
    <text evidence="2">The sequence shown here is derived from an EMBL/GenBank/DDBJ whole genome shotgun (WGS) entry which is preliminary data.</text>
</comment>
<name>A0AAN9NJK9_PHACN</name>